<accession>A0A654KGK0</accession>
<dbReference type="GO" id="GO:0005694">
    <property type="term" value="C:chromosome"/>
    <property type="evidence" value="ECO:0007669"/>
    <property type="project" value="TreeGrafter"/>
</dbReference>
<dbReference type="GO" id="GO:0003677">
    <property type="term" value="F:DNA binding"/>
    <property type="evidence" value="ECO:0007669"/>
    <property type="project" value="UniProtKB-KW"/>
</dbReference>
<dbReference type="SUPFAM" id="SSF110849">
    <property type="entry name" value="ParB/Sulfiredoxin"/>
    <property type="match status" value="1"/>
</dbReference>
<evidence type="ECO:0000313" key="7">
    <source>
        <dbReference type="EMBL" id="ADU91557.1"/>
    </source>
</evidence>
<evidence type="ECO:0000256" key="4">
    <source>
        <dbReference type="ARBA" id="ARBA00025472"/>
    </source>
</evidence>
<dbReference type="SUPFAM" id="SSF109709">
    <property type="entry name" value="KorB DNA-binding domain-like"/>
    <property type="match status" value="1"/>
</dbReference>
<dbReference type="PANTHER" id="PTHR33375">
    <property type="entry name" value="CHROMOSOME-PARTITIONING PROTEIN PARB-RELATED"/>
    <property type="match status" value="1"/>
</dbReference>
<dbReference type="InterPro" id="IPR036086">
    <property type="entry name" value="ParB/Sulfiredoxin_sf"/>
</dbReference>
<dbReference type="FunFam" id="1.10.10.2830:FF:000001">
    <property type="entry name" value="Chromosome partitioning protein ParB"/>
    <property type="match status" value="1"/>
</dbReference>
<dbReference type="GO" id="GO:0045881">
    <property type="term" value="P:positive regulation of sporulation resulting in formation of a cellular spore"/>
    <property type="evidence" value="ECO:0007669"/>
    <property type="project" value="TreeGrafter"/>
</dbReference>
<feature type="region of interest" description="Disordered" evidence="5">
    <location>
        <begin position="1"/>
        <end position="25"/>
    </location>
</feature>
<dbReference type="Gene3D" id="3.90.1530.30">
    <property type="match status" value="1"/>
</dbReference>
<name>A0A654KGK0_TAYEM</name>
<evidence type="ECO:0000256" key="3">
    <source>
        <dbReference type="ARBA" id="ARBA00023125"/>
    </source>
</evidence>
<dbReference type="EMBL" id="CP002456">
    <property type="protein sequence ID" value="ADU91557.1"/>
    <property type="molecule type" value="Genomic_DNA"/>
</dbReference>
<dbReference type="AlphaFoldDB" id="A0A654KGK0"/>
<reference evidence="7 8" key="1">
    <citation type="journal article" date="2011" name="J. Bacteriol.">
        <title>Genome sequence of Taylorella equigenitalis MCE9, the causative agent of contagious equine metritis.</title>
        <authorList>
            <person name="Hebert L."/>
            <person name="Moumen B."/>
            <person name="Duquesne F."/>
            <person name="Breuil M.F."/>
            <person name="Laugier C."/>
            <person name="Batto J.M."/>
            <person name="Renault P."/>
            <person name="Petry S."/>
        </authorList>
    </citation>
    <scope>NUCLEOTIDE SEQUENCE [LARGE SCALE GENOMIC DNA]</scope>
    <source>
        <strain evidence="7 8">MCE9</strain>
    </source>
</reference>
<keyword evidence="3" id="KW-0238">DNA-binding</keyword>
<sequence>MATRSNKKNTITKSNKTPKRGLGGLGLSNLLGHDSDVLEVIKNPDPANVINISLKKLQAGKYQPRKIMDEENLEELANSIKDQGVMIPILVRPLAKDKYEIIAGERRFRAASMAGLTEIPALIKDVNDEQASIMALIENMQREDLKPLEEAKGIRKLIDDFKFTHEQAAKAVGRSRSFTTNLLRLLNLAPIVQKQLDDGKIDMGHARALLSLDSAQQILVANQVESKGMSVRDTEKLVSRYLEGSRASTKSNKNKKSTDIVRLENKLSDHFNTTISIKMNTKEKGQLVINFHSWDQLNEILEKQGVMEILD</sequence>
<comment type="function">
    <text evidence="4">Involved in chromosome partition. Localize to both poles of the predivisional cell following completion of DNA replication. Binds to the DNA origin of replication.</text>
</comment>
<dbReference type="InterPro" id="IPR057240">
    <property type="entry name" value="ParB_dimer_C"/>
</dbReference>
<dbReference type="Gene3D" id="1.10.10.2830">
    <property type="match status" value="1"/>
</dbReference>
<organism evidence="7 8">
    <name type="scientific">Taylorella equigenitalis (strain MCE9)</name>
    <dbReference type="NCBI Taxonomy" id="937774"/>
    <lineage>
        <taxon>Bacteria</taxon>
        <taxon>Pseudomonadati</taxon>
        <taxon>Pseudomonadota</taxon>
        <taxon>Betaproteobacteria</taxon>
        <taxon>Burkholderiales</taxon>
        <taxon>Alcaligenaceae</taxon>
        <taxon>Taylorella</taxon>
    </lineage>
</organism>
<dbReference type="InterPro" id="IPR041468">
    <property type="entry name" value="HTH_ParB/Spo0J"/>
</dbReference>
<dbReference type="Pfam" id="PF23552">
    <property type="entry name" value="ParB_C"/>
    <property type="match status" value="1"/>
</dbReference>
<dbReference type="InterPro" id="IPR003115">
    <property type="entry name" value="ParB_N"/>
</dbReference>
<dbReference type="PANTHER" id="PTHR33375:SF1">
    <property type="entry name" value="CHROMOSOME-PARTITIONING PROTEIN PARB-RELATED"/>
    <property type="match status" value="1"/>
</dbReference>
<dbReference type="SMART" id="SM00470">
    <property type="entry name" value="ParB"/>
    <property type="match status" value="1"/>
</dbReference>
<feature type="domain" description="ParB-like N-terminal" evidence="6">
    <location>
        <begin position="50"/>
        <end position="140"/>
    </location>
</feature>
<evidence type="ECO:0000256" key="5">
    <source>
        <dbReference type="SAM" id="MobiDB-lite"/>
    </source>
</evidence>
<evidence type="ECO:0000256" key="2">
    <source>
        <dbReference type="ARBA" id="ARBA00022829"/>
    </source>
</evidence>
<proteinExistence type="inferred from homology"/>
<dbReference type="CDD" id="cd16393">
    <property type="entry name" value="SPO0J_N"/>
    <property type="match status" value="1"/>
</dbReference>
<dbReference type="Pfam" id="PF02195">
    <property type="entry name" value="ParB_N"/>
    <property type="match status" value="1"/>
</dbReference>
<dbReference type="KEGG" id="teq:TEQUI_0619"/>
<evidence type="ECO:0000256" key="1">
    <source>
        <dbReference type="ARBA" id="ARBA00006295"/>
    </source>
</evidence>
<dbReference type="GO" id="GO:0007059">
    <property type="term" value="P:chromosome segregation"/>
    <property type="evidence" value="ECO:0007669"/>
    <property type="project" value="UniProtKB-KW"/>
</dbReference>
<keyword evidence="2" id="KW-0159">Chromosome partition</keyword>
<evidence type="ECO:0000259" key="6">
    <source>
        <dbReference type="SMART" id="SM00470"/>
    </source>
</evidence>
<dbReference type="InterPro" id="IPR004437">
    <property type="entry name" value="ParB/RepB/Spo0J"/>
</dbReference>
<evidence type="ECO:0000313" key="8">
    <source>
        <dbReference type="Proteomes" id="UP000007472"/>
    </source>
</evidence>
<gene>
    <name evidence="7" type="ordered locus">TEQUI_0619</name>
</gene>
<dbReference type="FunFam" id="3.90.1530.30:FF:000001">
    <property type="entry name" value="Chromosome partitioning protein ParB"/>
    <property type="match status" value="1"/>
</dbReference>
<dbReference type="InterPro" id="IPR050336">
    <property type="entry name" value="Chromosome_partition/occlusion"/>
</dbReference>
<comment type="similarity">
    <text evidence="1">Belongs to the ParB family.</text>
</comment>
<dbReference type="Proteomes" id="UP000007472">
    <property type="component" value="Chromosome"/>
</dbReference>
<dbReference type="NCBIfam" id="TIGR00180">
    <property type="entry name" value="parB_part"/>
    <property type="match status" value="1"/>
</dbReference>
<dbReference type="Pfam" id="PF17762">
    <property type="entry name" value="HTH_ParB"/>
    <property type="match status" value="1"/>
</dbReference>
<protein>
    <submittedName>
        <fullName evidence="7">Partitioning protein ParB</fullName>
    </submittedName>
</protein>